<reference evidence="3" key="1">
    <citation type="journal article" date="2013" name="Nat. Genet.">
        <title>The wheat powdery mildew genome shows the unique evolution of an obligate biotroph.</title>
        <authorList>
            <person name="Wicker T."/>
            <person name="Oberhaensli S."/>
            <person name="Parlange F."/>
            <person name="Buchmann J.P."/>
            <person name="Shatalina M."/>
            <person name="Roffler S."/>
            <person name="Ben-David R."/>
            <person name="Dolezel J."/>
            <person name="Simkova H."/>
            <person name="Schulze-Lefert P."/>
            <person name="Spanu P.D."/>
            <person name="Bruggmann R."/>
            <person name="Amselem J."/>
            <person name="Quesneville H."/>
            <person name="Ver Loren van Themaat E."/>
            <person name="Paape T."/>
            <person name="Shimizu K.K."/>
            <person name="Keller B."/>
        </authorList>
    </citation>
    <scope>NUCLEOTIDE SEQUENCE [LARGE SCALE GENOMIC DNA]</scope>
    <source>
        <strain evidence="3">96224</strain>
    </source>
</reference>
<dbReference type="EMBL" id="UIGY01000054">
    <property type="protein sequence ID" value="SUZ09641.1"/>
    <property type="molecule type" value="Genomic_DNA"/>
</dbReference>
<gene>
    <name evidence="1" type="ORF">BGT96224_E5620</name>
    <name evidence="2" type="ORF">BGT96224V2_LOCUS2805</name>
</gene>
<protein>
    <submittedName>
        <fullName evidence="2">BgtE-5620</fullName>
    </submittedName>
    <submittedName>
        <fullName evidence="1">Putative secreted effector protein</fullName>
    </submittedName>
</protein>
<dbReference type="EMBL" id="KE375027">
    <property type="protein sequence ID" value="EPQ65394.1"/>
    <property type="molecule type" value="Genomic_DNA"/>
</dbReference>
<accession>A0A061HIF5</accession>
<dbReference type="OrthoDB" id="10306718at2759"/>
<sequence length="312" mass="36055">MSCLIAILLYTGRNSGVNNRLVLAYENNFESFHETFTLDPDQKFPELDKSVPIFKTPTTYRQAGTYFATYCSLENTLPFIYQVVFQQLSKDLGDLHNPLSYNIEGDDSCFQHIKSQITVRRSRLRKNKISIKYLEQKICPENVIFRLAYNGRITLISGTRSRAPLNNSTTHIVKLQDPLEIKNYVQGGKFIKIGKLDGKTYSLAWLQGHLHIFLWLQNEEMWKLDTSLGDVMHNRKFAIDFLRDTNLQIKLIMKKISAVAEEYKNSKRIDTAGAQTESKKSISFYNQKCQNLMLEIDTRTARLAEGYLHEGF</sequence>
<dbReference type="AlphaFoldDB" id="A0A061HIF5"/>
<organism evidence="2">
    <name type="scientific">Blumeria graminis f. sp. tritici 96224</name>
    <dbReference type="NCBI Taxonomy" id="1268274"/>
    <lineage>
        <taxon>Eukaryota</taxon>
        <taxon>Fungi</taxon>
        <taxon>Dikarya</taxon>
        <taxon>Ascomycota</taxon>
        <taxon>Pezizomycotina</taxon>
        <taxon>Leotiomycetes</taxon>
        <taxon>Erysiphales</taxon>
        <taxon>Erysiphaceae</taxon>
        <taxon>Blumeria</taxon>
    </lineage>
</organism>
<evidence type="ECO:0000313" key="3">
    <source>
        <dbReference type="Proteomes" id="UP000053110"/>
    </source>
</evidence>
<proteinExistence type="predicted"/>
<feature type="non-terminal residue" evidence="2">
    <location>
        <position position="312"/>
    </location>
</feature>
<name>A0A061HIF5_BLUGR</name>
<evidence type="ECO:0000313" key="1">
    <source>
        <dbReference type="EMBL" id="EPQ65394.1"/>
    </source>
</evidence>
<reference evidence="1" key="2">
    <citation type="submission" date="2013-01" db="EMBL/GenBank/DDBJ databases">
        <title>The wheat powdery mildew genome reveals unique evolution of an obligate biotroph.</title>
        <authorList>
            <person name="Oberhaensli S."/>
            <person name="Wicker T."/>
            <person name="Keller B."/>
        </authorList>
    </citation>
    <scope>NUCLEOTIDE SEQUENCE</scope>
    <source>
        <strain evidence="1">96224</strain>
    </source>
</reference>
<dbReference type="HOGENOM" id="CLU_056196_3_0_1"/>
<dbReference type="Proteomes" id="UP000053110">
    <property type="component" value="Unassembled WGS sequence"/>
</dbReference>
<reference evidence="2" key="3">
    <citation type="submission" date="2018-07" db="EMBL/GenBank/DDBJ databases">
        <authorList>
            <person name="Quirk P.G."/>
            <person name="Krulwich T.A."/>
        </authorList>
    </citation>
    <scope>NUCLEOTIDE SEQUENCE</scope>
    <source>
        <strain evidence="2">96224</strain>
    </source>
</reference>
<evidence type="ECO:0000313" key="2">
    <source>
        <dbReference type="EMBL" id="SUZ09641.1"/>
    </source>
</evidence>